<organism evidence="1">
    <name type="scientific">Octopus bimaculoides</name>
    <name type="common">California two-spotted octopus</name>
    <dbReference type="NCBI Taxonomy" id="37653"/>
    <lineage>
        <taxon>Eukaryota</taxon>
        <taxon>Metazoa</taxon>
        <taxon>Spiralia</taxon>
        <taxon>Lophotrochozoa</taxon>
        <taxon>Mollusca</taxon>
        <taxon>Cephalopoda</taxon>
        <taxon>Coleoidea</taxon>
        <taxon>Octopodiformes</taxon>
        <taxon>Octopoda</taxon>
        <taxon>Incirrata</taxon>
        <taxon>Octopodidae</taxon>
        <taxon>Octopus</taxon>
    </lineage>
</organism>
<gene>
    <name evidence="1" type="ORF">OCBIM_22019213mg</name>
</gene>
<sequence>MSDLAFLLHSELIYVTCDLFGAMLVSSCLDLQNRLTDRDMNGDQVDGSYYSNNFLLHQMQNDCKPQRAFARRYYE</sequence>
<dbReference type="AlphaFoldDB" id="A0A0L8HAA6"/>
<proteinExistence type="predicted"/>
<dbReference type="EMBL" id="KQ418734">
    <property type="protein sequence ID" value="KOF86122.1"/>
    <property type="molecule type" value="Genomic_DNA"/>
</dbReference>
<evidence type="ECO:0000313" key="1">
    <source>
        <dbReference type="EMBL" id="KOF86122.1"/>
    </source>
</evidence>
<reference evidence="1" key="1">
    <citation type="submission" date="2015-07" db="EMBL/GenBank/DDBJ databases">
        <title>MeaNS - Measles Nucleotide Surveillance Program.</title>
        <authorList>
            <person name="Tran T."/>
            <person name="Druce J."/>
        </authorList>
    </citation>
    <scope>NUCLEOTIDE SEQUENCE</scope>
    <source>
        <strain evidence="1">UCB-OBI-ISO-001</strain>
        <tissue evidence="1">Gonad</tissue>
    </source>
</reference>
<accession>A0A0L8HAA6</accession>
<protein>
    <submittedName>
        <fullName evidence="1">Uncharacterized protein</fullName>
    </submittedName>
</protein>
<name>A0A0L8HAA6_OCTBM</name>